<comment type="caution">
    <text evidence="2">The sequence shown here is derived from an EMBL/GenBank/DDBJ whole genome shotgun (WGS) entry which is preliminary data.</text>
</comment>
<organism evidence="2 3">
    <name type="scientific">Fusarium solani</name>
    <name type="common">Filamentous fungus</name>
    <dbReference type="NCBI Taxonomy" id="169388"/>
    <lineage>
        <taxon>Eukaryota</taxon>
        <taxon>Fungi</taxon>
        <taxon>Dikarya</taxon>
        <taxon>Ascomycota</taxon>
        <taxon>Pezizomycotina</taxon>
        <taxon>Sordariomycetes</taxon>
        <taxon>Hypocreomycetidae</taxon>
        <taxon>Hypocreales</taxon>
        <taxon>Nectriaceae</taxon>
        <taxon>Fusarium</taxon>
        <taxon>Fusarium solani species complex</taxon>
    </lineage>
</organism>
<feature type="region of interest" description="Disordered" evidence="1">
    <location>
        <begin position="104"/>
        <end position="158"/>
    </location>
</feature>
<feature type="compositionally biased region" description="Polar residues" evidence="1">
    <location>
        <begin position="123"/>
        <end position="148"/>
    </location>
</feature>
<dbReference type="AlphaFoldDB" id="A0A9P9R4A2"/>
<keyword evidence="3" id="KW-1185">Reference proteome</keyword>
<evidence type="ECO:0000313" key="3">
    <source>
        <dbReference type="Proteomes" id="UP000736672"/>
    </source>
</evidence>
<gene>
    <name evidence="2" type="ORF">B0J15DRAFT_252225</name>
</gene>
<evidence type="ECO:0000256" key="1">
    <source>
        <dbReference type="SAM" id="MobiDB-lite"/>
    </source>
</evidence>
<sequence length="235" mass="26319">MPIEVMVRTDNGGPALQQRPSCLIFFPRCQEVPVMRGLRHFPFCAVRTMGIQTLLLFPRPTSLAWLLYCAWVEQMSSRGPPKKQRQWRVCCLTAVTECRGTSERWRGSNMMPKSRRIAGEQPSLRQTKPPTTRHNGCTDPSPSQTDTHTAPRRHLTSARLKAPARCSVQTRQYLPVCCTVPTVCARSGGNKTQISRFGQMHHDIQPSISRIGLRSDQSRAATTAFQARSASNSDA</sequence>
<protein>
    <submittedName>
        <fullName evidence="2">Uncharacterized protein</fullName>
    </submittedName>
</protein>
<reference evidence="2" key="1">
    <citation type="journal article" date="2021" name="Nat. Commun.">
        <title>Genetic determinants of endophytism in the Arabidopsis root mycobiome.</title>
        <authorList>
            <person name="Mesny F."/>
            <person name="Miyauchi S."/>
            <person name="Thiergart T."/>
            <person name="Pickel B."/>
            <person name="Atanasova L."/>
            <person name="Karlsson M."/>
            <person name="Huettel B."/>
            <person name="Barry K.W."/>
            <person name="Haridas S."/>
            <person name="Chen C."/>
            <person name="Bauer D."/>
            <person name="Andreopoulos W."/>
            <person name="Pangilinan J."/>
            <person name="LaButti K."/>
            <person name="Riley R."/>
            <person name="Lipzen A."/>
            <person name="Clum A."/>
            <person name="Drula E."/>
            <person name="Henrissat B."/>
            <person name="Kohler A."/>
            <person name="Grigoriev I.V."/>
            <person name="Martin F.M."/>
            <person name="Hacquard S."/>
        </authorList>
    </citation>
    <scope>NUCLEOTIDE SEQUENCE</scope>
    <source>
        <strain evidence="2">FSSC 5 MPI-SDFR-AT-0091</strain>
    </source>
</reference>
<evidence type="ECO:0000313" key="2">
    <source>
        <dbReference type="EMBL" id="KAH7266572.1"/>
    </source>
</evidence>
<proteinExistence type="predicted"/>
<dbReference type="EMBL" id="JAGTJS010000006">
    <property type="protein sequence ID" value="KAH7266572.1"/>
    <property type="molecule type" value="Genomic_DNA"/>
</dbReference>
<dbReference type="Proteomes" id="UP000736672">
    <property type="component" value="Unassembled WGS sequence"/>
</dbReference>
<accession>A0A9P9R4A2</accession>
<name>A0A9P9R4A2_FUSSL</name>